<evidence type="ECO:0000313" key="5">
    <source>
        <dbReference type="Proteomes" id="UP000238196"/>
    </source>
</evidence>
<dbReference type="Pfam" id="PF01980">
    <property type="entry name" value="TrmO_N"/>
    <property type="match status" value="1"/>
</dbReference>
<dbReference type="CDD" id="cd09281">
    <property type="entry name" value="UPF0066"/>
    <property type="match status" value="1"/>
</dbReference>
<dbReference type="PROSITE" id="PS51668">
    <property type="entry name" value="TSAA_2"/>
    <property type="match status" value="1"/>
</dbReference>
<dbReference type="InterPro" id="IPR036413">
    <property type="entry name" value="YaeB-like_sf"/>
</dbReference>
<accession>A0A2S5KHV2</accession>
<dbReference type="Proteomes" id="UP000238196">
    <property type="component" value="Unassembled WGS sequence"/>
</dbReference>
<dbReference type="SUPFAM" id="SSF118196">
    <property type="entry name" value="YaeB-like"/>
    <property type="match status" value="1"/>
</dbReference>
<evidence type="ECO:0000313" key="4">
    <source>
        <dbReference type="EMBL" id="PPC74391.1"/>
    </source>
</evidence>
<evidence type="ECO:0000256" key="2">
    <source>
        <dbReference type="ARBA" id="ARBA00033753"/>
    </source>
</evidence>
<feature type="domain" description="TsaA-like" evidence="3">
    <location>
        <begin position="7"/>
        <end position="147"/>
    </location>
</feature>
<dbReference type="OrthoDB" id="5290300at2"/>
<keyword evidence="1" id="KW-0949">S-adenosyl-L-methionine</keyword>
<reference evidence="4 5" key="1">
    <citation type="submission" date="2018-02" db="EMBL/GenBank/DDBJ databases">
        <title>novel marine gammaproteobacteria from coastal saline agro ecosystem.</title>
        <authorList>
            <person name="Krishnan R."/>
            <person name="Ramesh Kumar N."/>
        </authorList>
    </citation>
    <scope>NUCLEOTIDE SEQUENCE [LARGE SCALE GENOMIC DNA]</scope>
    <source>
        <strain evidence="4 5">228</strain>
    </source>
</reference>
<evidence type="ECO:0000259" key="3">
    <source>
        <dbReference type="PROSITE" id="PS51668"/>
    </source>
</evidence>
<dbReference type="NCBIfam" id="TIGR00104">
    <property type="entry name" value="tRNA_TsaA"/>
    <property type="match status" value="1"/>
</dbReference>
<name>A0A2S5KHV2_9PROT</name>
<dbReference type="Pfam" id="PF18389">
    <property type="entry name" value="TrmO_C"/>
    <property type="match status" value="1"/>
</dbReference>
<dbReference type="EMBL" id="PRLP01000148">
    <property type="protein sequence ID" value="PPC74391.1"/>
    <property type="molecule type" value="Genomic_DNA"/>
</dbReference>
<comment type="similarity">
    <text evidence="2">Belongs to the tRNA methyltransferase O family.</text>
</comment>
<gene>
    <name evidence="4" type="primary">tsaA</name>
    <name evidence="4" type="ORF">C4K68_25990</name>
</gene>
<sequence>MSTDFHFQAIGFIHSPYKEKFGIPRQPGLVTAARIELHLDQHIPASSLDDIDGFSHLWLTFVFHEHIERGWQPRIRPPRLGGNRRVGVFASRSPFRPNPIGLSVVPLLGIRHADNHSILELGGADLLDGTPILDIKPYVPFVDSHPDARGGFVDAPPPQHIVSWDEPLEQHLQQLERGGFPDLRLLLRQVLAQDPRPAYQKGQDGRRYGLRLHDFNILFEASDDGFVVVAIESL</sequence>
<protein>
    <submittedName>
        <fullName evidence="4">tRNA (N6-threonylcarbamoyladenosine(37)-N6)-methyltransferase TrmO</fullName>
    </submittedName>
</protein>
<evidence type="ECO:0000256" key="1">
    <source>
        <dbReference type="ARBA" id="ARBA00022691"/>
    </source>
</evidence>
<dbReference type="InterPro" id="IPR041369">
    <property type="entry name" value="TrmO_C"/>
</dbReference>
<dbReference type="PANTHER" id="PTHR12818:SF0">
    <property type="entry name" value="TRNA (ADENINE(37)-N6)-METHYLTRANSFERASE"/>
    <property type="match status" value="1"/>
</dbReference>
<dbReference type="AlphaFoldDB" id="A0A2S5KHV2"/>
<comment type="caution">
    <text evidence="4">The sequence shown here is derived from an EMBL/GenBank/DDBJ whole genome shotgun (WGS) entry which is preliminary data.</text>
</comment>
<dbReference type="InterPro" id="IPR023370">
    <property type="entry name" value="TrmO-like_N"/>
</dbReference>
<dbReference type="PROSITE" id="PS01318">
    <property type="entry name" value="TSAA_1"/>
    <property type="match status" value="1"/>
</dbReference>
<dbReference type="Gene3D" id="2.40.30.70">
    <property type="entry name" value="YaeB-like"/>
    <property type="match status" value="1"/>
</dbReference>
<organism evidence="4 5">
    <name type="scientific">Proteobacteria bacterium 228</name>
    <dbReference type="NCBI Taxonomy" id="2083153"/>
    <lineage>
        <taxon>Bacteria</taxon>
        <taxon>Pseudomonadati</taxon>
        <taxon>Pseudomonadota</taxon>
    </lineage>
</organism>
<dbReference type="InterPro" id="IPR036414">
    <property type="entry name" value="YaeB_N_sf"/>
</dbReference>
<dbReference type="InterPro" id="IPR040372">
    <property type="entry name" value="YaeB-like"/>
</dbReference>
<dbReference type="PANTHER" id="PTHR12818">
    <property type="entry name" value="TRNA (ADENINE(37)-N6)-METHYLTRANSFERASE"/>
    <property type="match status" value="1"/>
</dbReference>
<proteinExistence type="inferred from homology"/>
<dbReference type="InterPro" id="IPR023368">
    <property type="entry name" value="UPF0066_cons_site"/>
</dbReference>
<dbReference type="GO" id="GO:0089715">
    <property type="term" value="F:tRNA (L-threonylcarbamoyladenosine(37)-C2) methyltransferase activity"/>
    <property type="evidence" value="ECO:0007669"/>
    <property type="project" value="TreeGrafter"/>
</dbReference>
<dbReference type="Gene3D" id="3.30.2310.10">
    <property type="entry name" value="YaeB-like"/>
    <property type="match status" value="1"/>
</dbReference>